<name>A0A5B7IPL8_PORTR</name>
<accession>A0A5B7IPL8</accession>
<dbReference type="AlphaFoldDB" id="A0A5B7IPL8"/>
<keyword evidence="2" id="KW-1185">Reference proteome</keyword>
<reference evidence="1 2" key="1">
    <citation type="submission" date="2019-05" db="EMBL/GenBank/DDBJ databases">
        <title>Another draft genome of Portunus trituberculatus and its Hox gene families provides insights of decapod evolution.</title>
        <authorList>
            <person name="Jeong J.-H."/>
            <person name="Song I."/>
            <person name="Kim S."/>
            <person name="Choi T."/>
            <person name="Kim D."/>
            <person name="Ryu S."/>
            <person name="Kim W."/>
        </authorList>
    </citation>
    <scope>NUCLEOTIDE SEQUENCE [LARGE SCALE GENOMIC DNA]</scope>
    <source>
        <tissue evidence="1">Muscle</tissue>
    </source>
</reference>
<comment type="caution">
    <text evidence="1">The sequence shown here is derived from an EMBL/GenBank/DDBJ whole genome shotgun (WGS) entry which is preliminary data.</text>
</comment>
<proteinExistence type="predicted"/>
<sequence>MGPEHPLDSLEHRRDLEANVMFHKAKVQKVPHLAGLHHPLRVSTRSTRTVLKGDDVVQVTPSHCCHQQRTFAGHATRMWKLFTAVVTHVQMNTQSVKLMAHKWRQTLATPMTLFVT</sequence>
<organism evidence="1 2">
    <name type="scientific">Portunus trituberculatus</name>
    <name type="common">Swimming crab</name>
    <name type="synonym">Neptunus trituberculatus</name>
    <dbReference type="NCBI Taxonomy" id="210409"/>
    <lineage>
        <taxon>Eukaryota</taxon>
        <taxon>Metazoa</taxon>
        <taxon>Ecdysozoa</taxon>
        <taxon>Arthropoda</taxon>
        <taxon>Crustacea</taxon>
        <taxon>Multicrustacea</taxon>
        <taxon>Malacostraca</taxon>
        <taxon>Eumalacostraca</taxon>
        <taxon>Eucarida</taxon>
        <taxon>Decapoda</taxon>
        <taxon>Pleocyemata</taxon>
        <taxon>Brachyura</taxon>
        <taxon>Eubrachyura</taxon>
        <taxon>Portunoidea</taxon>
        <taxon>Portunidae</taxon>
        <taxon>Portuninae</taxon>
        <taxon>Portunus</taxon>
    </lineage>
</organism>
<dbReference type="EMBL" id="VSRR010065155">
    <property type="protein sequence ID" value="MPC84323.1"/>
    <property type="molecule type" value="Genomic_DNA"/>
</dbReference>
<dbReference type="Proteomes" id="UP000324222">
    <property type="component" value="Unassembled WGS sequence"/>
</dbReference>
<protein>
    <submittedName>
        <fullName evidence="1">Uncharacterized protein</fullName>
    </submittedName>
</protein>
<evidence type="ECO:0000313" key="1">
    <source>
        <dbReference type="EMBL" id="MPC84323.1"/>
    </source>
</evidence>
<dbReference type="OrthoDB" id="6364030at2759"/>
<evidence type="ECO:0000313" key="2">
    <source>
        <dbReference type="Proteomes" id="UP000324222"/>
    </source>
</evidence>
<gene>
    <name evidence="1" type="ORF">E2C01_079059</name>
</gene>